<dbReference type="RefSeq" id="WP_014529212.1">
    <property type="nucleotide sequence ID" value="NC_017325.1"/>
</dbReference>
<evidence type="ECO:0000256" key="1">
    <source>
        <dbReference type="SAM" id="MobiDB-lite"/>
    </source>
</evidence>
<organism evidence="2 3">
    <name type="scientific">Sinorhizobium meliloti (strain SM11)</name>
    <dbReference type="NCBI Taxonomy" id="707241"/>
    <lineage>
        <taxon>Bacteria</taxon>
        <taxon>Pseudomonadati</taxon>
        <taxon>Pseudomonadota</taxon>
        <taxon>Alphaproteobacteria</taxon>
        <taxon>Hyphomicrobiales</taxon>
        <taxon>Rhizobiaceae</taxon>
        <taxon>Sinorhizobium/Ensifer group</taxon>
        <taxon>Sinorhizobium</taxon>
    </lineage>
</organism>
<accession>F7X240</accession>
<dbReference type="HOGENOM" id="CLU_2002389_0_0_5"/>
<name>F7X240_SINMM</name>
<evidence type="ECO:0000313" key="2">
    <source>
        <dbReference type="EMBL" id="AEH78204.1"/>
    </source>
</evidence>
<feature type="region of interest" description="Disordered" evidence="1">
    <location>
        <begin position="40"/>
        <end position="63"/>
    </location>
</feature>
<proteinExistence type="predicted"/>
<gene>
    <name evidence="2" type="ordered locus">SM11_chr0927</name>
</gene>
<dbReference type="KEGG" id="smx:SM11_chr0927"/>
<dbReference type="AlphaFoldDB" id="F7X240"/>
<dbReference type="Proteomes" id="UP000009045">
    <property type="component" value="Chromosome"/>
</dbReference>
<protein>
    <submittedName>
        <fullName evidence="2">Uncharacterized protein</fullName>
    </submittedName>
</protein>
<reference evidence="2 3" key="1">
    <citation type="journal article" date="2011" name="J. Biotechnol.">
        <title>The complete genome sequence of the dominant Sinorhizobium meliloti field isolate SM11 extends the S. meliloti pan-genome.</title>
        <authorList>
            <person name="Schneiker-Bekel S."/>
            <person name="Wibberg D."/>
            <person name="Bekel T."/>
            <person name="Blom J."/>
            <person name="Linke B."/>
            <person name="Neuweger H."/>
            <person name="Stiens M."/>
            <person name="Vorholter F.J."/>
            <person name="Weidner S."/>
            <person name="Goesmann A."/>
            <person name="Puhler A."/>
            <person name="Schluter A."/>
        </authorList>
    </citation>
    <scope>NUCLEOTIDE SEQUENCE [LARGE SCALE GENOMIC DNA]</scope>
    <source>
        <strain evidence="2 3">SM11</strain>
    </source>
</reference>
<evidence type="ECO:0000313" key="3">
    <source>
        <dbReference type="Proteomes" id="UP000009045"/>
    </source>
</evidence>
<sequence length="124" mass="13660">MLSDYQIGLMKGMLRRGDDQHHIAALFGINAGRVAEVANGMKDKPNGKERGREIIPAPQSDLPPPGPYFLNFVSERDIILDGLEAAIPAVADYVASNPTEAARDMQRRFHSAIAERKRELYKGG</sequence>
<feature type="compositionally biased region" description="Basic and acidic residues" evidence="1">
    <location>
        <begin position="41"/>
        <end position="53"/>
    </location>
</feature>
<dbReference type="EMBL" id="CP001830">
    <property type="protein sequence ID" value="AEH78204.1"/>
    <property type="molecule type" value="Genomic_DNA"/>
</dbReference>
<dbReference type="PATRIC" id="fig|707241.3.peg.972"/>